<evidence type="ECO:0000313" key="1">
    <source>
        <dbReference type="EMBL" id="OGM99968.1"/>
    </source>
</evidence>
<proteinExistence type="predicted"/>
<protein>
    <submittedName>
        <fullName evidence="1">Uncharacterized protein</fullName>
    </submittedName>
</protein>
<comment type="caution">
    <text evidence="1">The sequence shown here is derived from an EMBL/GenBank/DDBJ whole genome shotgun (WGS) entry which is preliminary data.</text>
</comment>
<name>A0A1F8EIV0_9BACT</name>
<organism evidence="1 2">
    <name type="scientific">Candidatus Yanofskybacteria bacterium RIFCSPHIGHO2_01_FULL_41_27</name>
    <dbReference type="NCBI Taxonomy" id="1802662"/>
    <lineage>
        <taxon>Bacteria</taxon>
        <taxon>Candidatus Yanofskyibacteriota</taxon>
    </lineage>
</organism>
<dbReference type="Proteomes" id="UP000177503">
    <property type="component" value="Unassembled WGS sequence"/>
</dbReference>
<dbReference type="EMBL" id="MGJC01000015">
    <property type="protein sequence ID" value="OGM99968.1"/>
    <property type="molecule type" value="Genomic_DNA"/>
</dbReference>
<reference evidence="1 2" key="1">
    <citation type="journal article" date="2016" name="Nat. Commun.">
        <title>Thousands of microbial genomes shed light on interconnected biogeochemical processes in an aquifer system.</title>
        <authorList>
            <person name="Anantharaman K."/>
            <person name="Brown C.T."/>
            <person name="Hug L.A."/>
            <person name="Sharon I."/>
            <person name="Castelle C.J."/>
            <person name="Probst A.J."/>
            <person name="Thomas B.C."/>
            <person name="Singh A."/>
            <person name="Wilkins M.J."/>
            <person name="Karaoz U."/>
            <person name="Brodie E.L."/>
            <person name="Williams K.H."/>
            <person name="Hubbard S.S."/>
            <person name="Banfield J.F."/>
        </authorList>
    </citation>
    <scope>NUCLEOTIDE SEQUENCE [LARGE SCALE GENOMIC DNA]</scope>
</reference>
<sequence>MKFSGKTENILKLKRKTKEKANSKSICKEELPNIRVEKLFNASICKLNIAKGLLAREQSVSLAAAAIQPFGLWPSAWDIAAKPNTASPMKLANKTGIKNMLNNDFFIEFNLSITTLER</sequence>
<dbReference type="STRING" id="1802662.A2736_00945"/>
<dbReference type="AlphaFoldDB" id="A0A1F8EIV0"/>
<gene>
    <name evidence="1" type="ORF">A2736_00945</name>
</gene>
<accession>A0A1F8EIV0</accession>
<evidence type="ECO:0000313" key="2">
    <source>
        <dbReference type="Proteomes" id="UP000177503"/>
    </source>
</evidence>